<evidence type="ECO:0000256" key="10">
    <source>
        <dbReference type="ARBA" id="ARBA00023235"/>
    </source>
</evidence>
<accession>A0ABQ2D349</accession>
<dbReference type="SUPFAM" id="SSF52540">
    <property type="entry name" value="P-loop containing nucleoside triphosphate hydrolases"/>
    <property type="match status" value="1"/>
</dbReference>
<keyword evidence="2" id="KW-0235">DNA replication</keyword>
<evidence type="ECO:0008006" key="16">
    <source>
        <dbReference type="Google" id="ProtNLM"/>
    </source>
</evidence>
<feature type="domain" description="PriA DNA helicase Cys-rich region (CRR)" evidence="13">
    <location>
        <begin position="470"/>
        <end position="495"/>
    </location>
</feature>
<keyword evidence="9" id="KW-0238">DNA-binding</keyword>
<dbReference type="EMBL" id="BMOD01000011">
    <property type="protein sequence ID" value="GGJ42101.1"/>
    <property type="molecule type" value="Genomic_DNA"/>
</dbReference>
<proteinExistence type="predicted"/>
<dbReference type="Pfam" id="PF17764">
    <property type="entry name" value="PriA_3primeBD"/>
    <property type="match status" value="1"/>
</dbReference>
<dbReference type="NCBIfam" id="TIGR00595">
    <property type="entry name" value="priA"/>
    <property type="match status" value="1"/>
</dbReference>
<dbReference type="Proteomes" id="UP000632222">
    <property type="component" value="Unassembled WGS sequence"/>
</dbReference>
<keyword evidence="3" id="KW-0479">Metal-binding</keyword>
<keyword evidence="1" id="KW-0639">Primosome</keyword>
<feature type="domain" description="Primosomal protein N C-terminal" evidence="12">
    <location>
        <begin position="649"/>
        <end position="738"/>
    </location>
</feature>
<keyword evidence="7" id="KW-0862">Zinc</keyword>
<sequence length="743" mass="83002">MSWLVVLPLPIPALDFSPPHGFSGDLPLGHRVVVPWQGGIKIGIVVAAGQAHTHRLREVIQVLDPWVHPSLITTLKAYETLSGTPLGLLYCDAITCGWEPHLKHLVRPVEGTDLSLFGLELPTDWSTAVDSPVALDQVREQGLLEERFEFPIRTELAYRGLLDGKDNLTPKQKHAWKTLLTIKEAASLAEWARNAEVSTSVVSGVLARGWAEAFERPAGPPECVPIMERNLKKAEWDIPQSGVSRLHGGHPIERFQHLKTLIEQHLGTGVMYLTPDNYRLERAWQALSHLGAQCYSGSLNPLQRDHIWQQVREGQCRMVIGTYGALALPFPDLSMIILEEEGSDAYKLLSGSKMYMADLTATLAHQRESLLVYTGSVPAVESLKVPGTVLAPPPPRVHVVNYAEGSSQPETGPLSMQHMKPALEGYPLSQDLRKVLTQVAERGRQAVLFAPRKGYSALIRCRSCGYIPFCKHCDVPLKFHQGTRLMQCHQCGYREGPPSTCPKCRGAIWQPKGPGTEWILQETRQLLPGFAVYRYDKDHQDDLRPIYEGHPGIVIGTQALLQEKAPPELALISLTLADSWLGHSDFRTDERYHKLLRQLLEWHPRKSPLLVVQTFQALHPALLAVTEGKPADHFPLQDLGRRELLMYPPYSLLAQVEVASRDKARSESVAEDIQKHLTARGADAEEVLGPAPAPIGKIRGLFLTHLLLRATTQERLKTLLTHMDEERWKARVRIEINPRSANF</sequence>
<evidence type="ECO:0000259" key="11">
    <source>
        <dbReference type="Pfam" id="PF17764"/>
    </source>
</evidence>
<protein>
    <recommendedName>
        <fullName evidence="16">ATP-dependent helicase PriA</fullName>
    </recommendedName>
</protein>
<dbReference type="PANTHER" id="PTHR30580">
    <property type="entry name" value="PRIMOSOMAL PROTEIN N"/>
    <property type="match status" value="1"/>
</dbReference>
<evidence type="ECO:0000259" key="12">
    <source>
        <dbReference type="Pfam" id="PF18074"/>
    </source>
</evidence>
<dbReference type="InterPro" id="IPR005259">
    <property type="entry name" value="PriA"/>
</dbReference>
<dbReference type="Gene3D" id="3.40.50.300">
    <property type="entry name" value="P-loop containing nucleotide triphosphate hydrolases"/>
    <property type="match status" value="1"/>
</dbReference>
<keyword evidence="5" id="KW-0378">Hydrolase</keyword>
<dbReference type="Pfam" id="PF18074">
    <property type="entry name" value="PriA_C"/>
    <property type="match status" value="1"/>
</dbReference>
<keyword evidence="6" id="KW-0347">Helicase</keyword>
<evidence type="ECO:0000256" key="5">
    <source>
        <dbReference type="ARBA" id="ARBA00022801"/>
    </source>
</evidence>
<dbReference type="InterPro" id="IPR042115">
    <property type="entry name" value="PriA_3primeBD_sf"/>
</dbReference>
<evidence type="ECO:0000313" key="15">
    <source>
        <dbReference type="Proteomes" id="UP000632222"/>
    </source>
</evidence>
<evidence type="ECO:0000256" key="9">
    <source>
        <dbReference type="ARBA" id="ARBA00023125"/>
    </source>
</evidence>
<keyword evidence="15" id="KW-1185">Reference proteome</keyword>
<evidence type="ECO:0000313" key="14">
    <source>
        <dbReference type="EMBL" id="GGJ42101.1"/>
    </source>
</evidence>
<dbReference type="InterPro" id="IPR041236">
    <property type="entry name" value="PriA_C"/>
</dbReference>
<keyword evidence="10" id="KW-0413">Isomerase</keyword>
<keyword evidence="8" id="KW-0067">ATP-binding</keyword>
<dbReference type="Gene3D" id="3.40.1440.60">
    <property type="entry name" value="PriA, 3(prime) DNA-binding domain"/>
    <property type="match status" value="1"/>
</dbReference>
<dbReference type="InterPro" id="IPR040498">
    <property type="entry name" value="PriA_CRR"/>
</dbReference>
<dbReference type="InterPro" id="IPR027417">
    <property type="entry name" value="P-loop_NTPase"/>
</dbReference>
<evidence type="ECO:0000256" key="3">
    <source>
        <dbReference type="ARBA" id="ARBA00022723"/>
    </source>
</evidence>
<gene>
    <name evidence="14" type="ORF">GCM10008938_30170</name>
</gene>
<name>A0ABQ2D349_9DEIO</name>
<evidence type="ECO:0000256" key="7">
    <source>
        <dbReference type="ARBA" id="ARBA00022833"/>
    </source>
</evidence>
<dbReference type="InterPro" id="IPR041222">
    <property type="entry name" value="PriA_3primeBD"/>
</dbReference>
<reference evidence="15" key="1">
    <citation type="journal article" date="2019" name="Int. J. Syst. Evol. Microbiol.">
        <title>The Global Catalogue of Microorganisms (GCM) 10K type strain sequencing project: providing services to taxonomists for standard genome sequencing and annotation.</title>
        <authorList>
            <consortium name="The Broad Institute Genomics Platform"/>
            <consortium name="The Broad Institute Genome Sequencing Center for Infectious Disease"/>
            <person name="Wu L."/>
            <person name="Ma J."/>
        </authorList>
    </citation>
    <scope>NUCLEOTIDE SEQUENCE [LARGE SCALE GENOMIC DNA]</scope>
    <source>
        <strain evidence="15">JCM 14370</strain>
    </source>
</reference>
<evidence type="ECO:0000256" key="2">
    <source>
        <dbReference type="ARBA" id="ARBA00022705"/>
    </source>
</evidence>
<evidence type="ECO:0000256" key="6">
    <source>
        <dbReference type="ARBA" id="ARBA00022806"/>
    </source>
</evidence>
<organism evidence="14 15">
    <name type="scientific">Deinococcus roseus</name>
    <dbReference type="NCBI Taxonomy" id="392414"/>
    <lineage>
        <taxon>Bacteria</taxon>
        <taxon>Thermotogati</taxon>
        <taxon>Deinococcota</taxon>
        <taxon>Deinococci</taxon>
        <taxon>Deinococcales</taxon>
        <taxon>Deinococcaceae</taxon>
        <taxon>Deinococcus</taxon>
    </lineage>
</organism>
<evidence type="ECO:0000256" key="8">
    <source>
        <dbReference type="ARBA" id="ARBA00022840"/>
    </source>
</evidence>
<dbReference type="Pfam" id="PF18319">
    <property type="entry name" value="Zn_ribbon_PriA"/>
    <property type="match status" value="1"/>
</dbReference>
<evidence type="ECO:0000256" key="4">
    <source>
        <dbReference type="ARBA" id="ARBA00022741"/>
    </source>
</evidence>
<keyword evidence="4" id="KW-0547">Nucleotide-binding</keyword>
<feature type="domain" description="Primosomal protein N' 3' DNA-binding" evidence="11">
    <location>
        <begin position="5"/>
        <end position="87"/>
    </location>
</feature>
<dbReference type="PANTHER" id="PTHR30580:SF0">
    <property type="entry name" value="PRIMOSOMAL PROTEIN N"/>
    <property type="match status" value="1"/>
</dbReference>
<evidence type="ECO:0000259" key="13">
    <source>
        <dbReference type="Pfam" id="PF18319"/>
    </source>
</evidence>
<comment type="caution">
    <text evidence="14">The sequence shown here is derived from an EMBL/GenBank/DDBJ whole genome shotgun (WGS) entry which is preliminary data.</text>
</comment>
<dbReference type="RefSeq" id="WP_189003733.1">
    <property type="nucleotide sequence ID" value="NZ_BMOD01000011.1"/>
</dbReference>
<evidence type="ECO:0000256" key="1">
    <source>
        <dbReference type="ARBA" id="ARBA00022515"/>
    </source>
</evidence>